<dbReference type="EMBL" id="ABQC02000012">
    <property type="protein sequence ID" value="EDY96527.1"/>
    <property type="molecule type" value="Genomic_DNA"/>
</dbReference>
<protein>
    <submittedName>
        <fullName evidence="1">Uncharacterized protein</fullName>
    </submittedName>
</protein>
<evidence type="ECO:0000313" key="2">
    <source>
        <dbReference type="Proteomes" id="UP000003452"/>
    </source>
</evidence>
<reference evidence="1 2" key="1">
    <citation type="submission" date="2008-08" db="EMBL/GenBank/DDBJ databases">
        <title>Draft genome sequence of Bacteroides plebeius (DSM 17135).</title>
        <authorList>
            <person name="Sudarsanam P."/>
            <person name="Ley R."/>
            <person name="Guruge J."/>
            <person name="Turnbaugh P.J."/>
            <person name="Mahowald M."/>
            <person name="Liep D."/>
            <person name="Gordon J."/>
        </authorList>
    </citation>
    <scope>NUCLEOTIDE SEQUENCE [LARGE SCALE GENOMIC DNA]</scope>
    <source>
        <strain evidence="2">DSM 17135 / JCM 12973 / M2</strain>
    </source>
</reference>
<sequence length="39" mass="4195">MGTMTTSFASLFKKRGKGCFCSYILKDDVGLAGCNSVWA</sequence>
<dbReference type="AlphaFoldDB" id="B5CW80"/>
<proteinExistence type="predicted"/>
<dbReference type="HOGENOM" id="CLU_3304956_0_0_10"/>
<organism evidence="1 2">
    <name type="scientific">Phocaeicola plebeius (strain DSM 17135 / JCM 12973 / CCUG 54634 / M2)</name>
    <name type="common">Bacteroides plebeius</name>
    <dbReference type="NCBI Taxonomy" id="484018"/>
    <lineage>
        <taxon>Bacteria</taxon>
        <taxon>Pseudomonadati</taxon>
        <taxon>Bacteroidota</taxon>
        <taxon>Bacteroidia</taxon>
        <taxon>Bacteroidales</taxon>
        <taxon>Bacteroidaceae</taxon>
        <taxon>Phocaeicola</taxon>
    </lineage>
</organism>
<gene>
    <name evidence="1" type="ORF">BACPLE_00970</name>
</gene>
<comment type="caution">
    <text evidence="1">The sequence shown here is derived from an EMBL/GenBank/DDBJ whole genome shotgun (WGS) entry which is preliminary data.</text>
</comment>
<accession>B5CW80</accession>
<reference evidence="1 2" key="2">
    <citation type="submission" date="2008-08" db="EMBL/GenBank/DDBJ databases">
        <authorList>
            <person name="Fulton L."/>
            <person name="Clifton S."/>
            <person name="Fulton B."/>
            <person name="Xu J."/>
            <person name="Minx P."/>
            <person name="Pepin K.H."/>
            <person name="Johnson M."/>
            <person name="Thiruvilangam P."/>
            <person name="Bhonagiri V."/>
            <person name="Nash W.E."/>
            <person name="Mardis E.R."/>
            <person name="Wilson R.K."/>
        </authorList>
    </citation>
    <scope>NUCLEOTIDE SEQUENCE [LARGE SCALE GENOMIC DNA]</scope>
    <source>
        <strain evidence="2">DSM 17135 / JCM 12973 / M2</strain>
    </source>
</reference>
<evidence type="ECO:0000313" key="1">
    <source>
        <dbReference type="EMBL" id="EDY96527.1"/>
    </source>
</evidence>
<name>B5CW80_PHOPM</name>
<dbReference type="Proteomes" id="UP000003452">
    <property type="component" value="Unassembled WGS sequence"/>
</dbReference>